<name>A0A9E9CAQ8_9CYAN</name>
<dbReference type="SUPFAM" id="SSF53756">
    <property type="entry name" value="UDP-Glycosyltransferase/glycogen phosphorylase"/>
    <property type="match status" value="1"/>
</dbReference>
<dbReference type="CDD" id="cd03801">
    <property type="entry name" value="GT4_PimA-like"/>
    <property type="match status" value="1"/>
</dbReference>
<keyword evidence="2" id="KW-1185">Reference proteome</keyword>
<dbReference type="GO" id="GO:0016757">
    <property type="term" value="F:glycosyltransferase activity"/>
    <property type="evidence" value="ECO:0007669"/>
    <property type="project" value="TreeGrafter"/>
</dbReference>
<sequence length="375" mass="42110">MKYHVVLSKPVDLASFNQRAEADHCPRHIMWNLSQQLNATVHKPEHHPITAIDRICARIAGQPEHWALGRALVSQLDENDFVYCQGEDVGLPLAILCKLRGKRPKLAMAVMAPDRPRVRGALQLFGLANQIDLFLTNTKVKSDSLCRYLGLTSDRVFIFSEQTDVKFFTPGEPSPQKTRPIVASAGLEQRDYHTLAEATHNLDLDVRICAVSPNATAKQSRFPNPMPSNMTAQHYDWTDLRQLYRDANVVAISLLQNQYSAGLTVLMEAMACRRPVVMTRTTGLAEQLIDRGVVLGVEPGDAVGMRQAIMQLLNHPEQAEALAQQGYDLIQQEHTSELHIERIITAFKLVAEWEPVIAPQWSFPFHLRRASSELT</sequence>
<organism evidence="1 2">
    <name type="scientific">Thermocoleostomius sinensis A174</name>
    <dbReference type="NCBI Taxonomy" id="2016057"/>
    <lineage>
        <taxon>Bacteria</taxon>
        <taxon>Bacillati</taxon>
        <taxon>Cyanobacteriota</taxon>
        <taxon>Cyanophyceae</taxon>
        <taxon>Oculatellales</taxon>
        <taxon>Oculatellaceae</taxon>
        <taxon>Thermocoleostomius</taxon>
    </lineage>
</organism>
<dbReference type="EMBL" id="CP113797">
    <property type="protein sequence ID" value="WAL61307.1"/>
    <property type="molecule type" value="Genomic_DNA"/>
</dbReference>
<dbReference type="PANTHER" id="PTHR12526:SF590">
    <property type="entry name" value="ALPHA-MALTOSE-1-PHOSPHATE SYNTHASE"/>
    <property type="match status" value="1"/>
</dbReference>
<dbReference type="Gene3D" id="3.40.50.2000">
    <property type="entry name" value="Glycogen Phosphorylase B"/>
    <property type="match status" value="2"/>
</dbReference>
<dbReference type="RefSeq" id="WP_268611261.1">
    <property type="nucleotide sequence ID" value="NZ_CP113797.1"/>
</dbReference>
<evidence type="ECO:0000313" key="1">
    <source>
        <dbReference type="EMBL" id="WAL61307.1"/>
    </source>
</evidence>
<evidence type="ECO:0000313" key="2">
    <source>
        <dbReference type="Proteomes" id="UP001163152"/>
    </source>
</evidence>
<dbReference type="Pfam" id="PF13692">
    <property type="entry name" value="Glyco_trans_1_4"/>
    <property type="match status" value="1"/>
</dbReference>
<accession>A0A9E9CAQ8</accession>
<protein>
    <submittedName>
        <fullName evidence="1">Glycosyltransferase family 4 protein</fullName>
    </submittedName>
</protein>
<dbReference type="PANTHER" id="PTHR12526">
    <property type="entry name" value="GLYCOSYLTRANSFERASE"/>
    <property type="match status" value="1"/>
</dbReference>
<reference evidence="1" key="1">
    <citation type="submission" date="2022-12" db="EMBL/GenBank/DDBJ databases">
        <title>Polyphasic identification of a Novel Hot-Spring Cyanobacterium Ocullathermofonsia sinensis gen nov. sp. nov. and Genomic Insights on its Adaptations to the Thermal Habitat.</title>
        <authorList>
            <person name="Daroch M."/>
            <person name="Tang J."/>
            <person name="Jiang Y."/>
        </authorList>
    </citation>
    <scope>NUCLEOTIDE SEQUENCE</scope>
    <source>
        <strain evidence="1">PKUAC-SCTA174</strain>
    </source>
</reference>
<dbReference type="KEGG" id="tsin:OXH18_04730"/>
<dbReference type="Proteomes" id="UP001163152">
    <property type="component" value="Chromosome"/>
</dbReference>
<dbReference type="AlphaFoldDB" id="A0A9E9CAQ8"/>
<gene>
    <name evidence="1" type="ORF">OXH18_04730</name>
</gene>
<proteinExistence type="predicted"/>